<dbReference type="RefSeq" id="WP_180143100.1">
    <property type="nucleotide sequence ID" value="NZ_CAADHO010000007.1"/>
</dbReference>
<dbReference type="Gene3D" id="3.10.450.40">
    <property type="match status" value="1"/>
</dbReference>
<name>A0A4U8YRK1_9BACT</name>
<proteinExistence type="predicted"/>
<protein>
    <submittedName>
        <fullName evidence="1">Uncharacterized protein</fullName>
    </submittedName>
</protein>
<dbReference type="Proteomes" id="UP000507962">
    <property type="component" value="Unassembled WGS sequence"/>
</dbReference>
<evidence type="ECO:0000313" key="1">
    <source>
        <dbReference type="EMBL" id="VFQ45949.1"/>
    </source>
</evidence>
<dbReference type="EMBL" id="CAADHO010000007">
    <property type="protein sequence ID" value="VFQ45949.1"/>
    <property type="molecule type" value="Genomic_DNA"/>
</dbReference>
<dbReference type="AlphaFoldDB" id="A0A4U8YRK1"/>
<dbReference type="SUPFAM" id="SSF160719">
    <property type="entry name" value="gpW/gp25-like"/>
    <property type="match status" value="1"/>
</dbReference>
<gene>
    <name evidence="1" type="ORF">MSL71_36120</name>
</gene>
<reference evidence="1 2" key="1">
    <citation type="submission" date="2019-03" db="EMBL/GenBank/DDBJ databases">
        <authorList>
            <person name="Nijsse B."/>
        </authorList>
    </citation>
    <scope>NUCLEOTIDE SEQUENCE [LARGE SCALE GENOMIC DNA]</scope>
    <source>
        <strain evidence="1">Desulfoluna butyratoxydans MSL71</strain>
    </source>
</reference>
<keyword evidence="2" id="KW-1185">Reference proteome</keyword>
<evidence type="ECO:0000313" key="2">
    <source>
        <dbReference type="Proteomes" id="UP000507962"/>
    </source>
</evidence>
<accession>A0A4U8YRK1</accession>
<organism evidence="1 2">
    <name type="scientific">Desulfoluna butyratoxydans</name>
    <dbReference type="NCBI Taxonomy" id="231438"/>
    <lineage>
        <taxon>Bacteria</taxon>
        <taxon>Pseudomonadati</taxon>
        <taxon>Thermodesulfobacteriota</taxon>
        <taxon>Desulfobacteria</taxon>
        <taxon>Desulfobacterales</taxon>
        <taxon>Desulfolunaceae</taxon>
        <taxon>Desulfoluna</taxon>
    </lineage>
</organism>
<sequence>MEHIFGQDIKLDGQGHALIAANGELVLTEDVDTGLQDIREALKTPVGTLFYDETYGGRIYHWIKDENTETHRMGFTAEVRRILRNDPRVEAGSETCRIRSWDEKGIEAEAGWQWIGQSHMNNLVIGIDPATMEVVIKDGCSHSTSF</sequence>